<reference evidence="3" key="1">
    <citation type="submission" date="2020-10" db="EMBL/GenBank/DDBJ databases">
        <title>Taxonomic study of unclassified bacteria belonging to the class Ktedonobacteria.</title>
        <authorList>
            <person name="Yabe S."/>
            <person name="Wang C.M."/>
            <person name="Zheng Y."/>
            <person name="Sakai Y."/>
            <person name="Cavaletti L."/>
            <person name="Monciardini P."/>
            <person name="Donadio S."/>
        </authorList>
    </citation>
    <scope>NUCLEOTIDE SEQUENCE</scope>
    <source>
        <strain evidence="3">SOSP1-1</strain>
    </source>
</reference>
<dbReference type="InterPro" id="IPR052548">
    <property type="entry name" value="Type_VII_TA_antitoxin"/>
</dbReference>
<comment type="caution">
    <text evidence="3">The sequence shown here is derived from an EMBL/GenBank/DDBJ whole genome shotgun (WGS) entry which is preliminary data.</text>
</comment>
<sequence length="256" mass="29181">MQYPVKKTREARLQLAQKIVEKLKERYENDLLAVAVFGSVARGEDKDFSDLDMIAVVQQGQGVADDFNAIVDGLKYAVDIFSQDIVLGKMTTVHMRWPFLAGKFVTAVPLYDKQGIFASYKGIFQKFIQNDFAPYVRQVFVEEIFEECNKFINTTDTGDRGRVHYNAYHLFTKLAIFLGIVNKTYFTSAVALPEQALKLPINFPSFQLLGSFVTGDASYDTQQLRNIVVELLCEIISYLRSSNIEFEVEEIIFKSM</sequence>
<dbReference type="SUPFAM" id="SSF81593">
    <property type="entry name" value="Nucleotidyltransferase substrate binding subunit/domain"/>
    <property type="match status" value="1"/>
</dbReference>
<name>A0A8J3MVS0_9CHLR</name>
<dbReference type="EMBL" id="BNJF01000003">
    <property type="protein sequence ID" value="GHO47938.1"/>
    <property type="molecule type" value="Genomic_DNA"/>
</dbReference>
<dbReference type="AlphaFoldDB" id="A0A8J3MVS0"/>
<feature type="domain" description="Kanamycin nucleotidyltransferase C-terminal" evidence="2">
    <location>
        <begin position="115"/>
        <end position="215"/>
    </location>
</feature>
<feature type="domain" description="Polymerase nucleotidyl transferase" evidence="1">
    <location>
        <begin position="17"/>
        <end position="60"/>
    </location>
</feature>
<dbReference type="InterPro" id="IPR012481">
    <property type="entry name" value="KNTase_C"/>
</dbReference>
<evidence type="ECO:0000313" key="3">
    <source>
        <dbReference type="EMBL" id="GHO47938.1"/>
    </source>
</evidence>
<organism evidence="3 4">
    <name type="scientific">Ktedonospora formicarum</name>
    <dbReference type="NCBI Taxonomy" id="2778364"/>
    <lineage>
        <taxon>Bacteria</taxon>
        <taxon>Bacillati</taxon>
        <taxon>Chloroflexota</taxon>
        <taxon>Ktedonobacteria</taxon>
        <taxon>Ktedonobacterales</taxon>
        <taxon>Ktedonobacteraceae</taxon>
        <taxon>Ktedonospora</taxon>
    </lineage>
</organism>
<dbReference type="Gene3D" id="1.20.120.330">
    <property type="entry name" value="Nucleotidyltransferases domain 2"/>
    <property type="match status" value="1"/>
</dbReference>
<dbReference type="InterPro" id="IPR002934">
    <property type="entry name" value="Polymerase_NTP_transf_dom"/>
</dbReference>
<dbReference type="Gene3D" id="3.30.460.10">
    <property type="entry name" value="Beta Polymerase, domain 2"/>
    <property type="match status" value="1"/>
</dbReference>
<dbReference type="GO" id="GO:0016779">
    <property type="term" value="F:nucleotidyltransferase activity"/>
    <property type="evidence" value="ECO:0007669"/>
    <property type="project" value="InterPro"/>
</dbReference>
<proteinExistence type="predicted"/>
<dbReference type="GO" id="GO:0046677">
    <property type="term" value="P:response to antibiotic"/>
    <property type="evidence" value="ECO:0007669"/>
    <property type="project" value="InterPro"/>
</dbReference>
<dbReference type="RefSeq" id="WP_220197163.1">
    <property type="nucleotide sequence ID" value="NZ_BNJF01000003.1"/>
</dbReference>
<dbReference type="CDD" id="cd05403">
    <property type="entry name" value="NT_KNTase_like"/>
    <property type="match status" value="1"/>
</dbReference>
<evidence type="ECO:0008006" key="5">
    <source>
        <dbReference type="Google" id="ProtNLM"/>
    </source>
</evidence>
<evidence type="ECO:0000259" key="2">
    <source>
        <dbReference type="Pfam" id="PF07827"/>
    </source>
</evidence>
<dbReference type="InterPro" id="IPR043519">
    <property type="entry name" value="NT_sf"/>
</dbReference>
<dbReference type="Pfam" id="PF01909">
    <property type="entry name" value="NTP_transf_2"/>
    <property type="match status" value="1"/>
</dbReference>
<accession>A0A8J3MVS0</accession>
<protein>
    <recommendedName>
        <fullName evidence="5">Polymerase nucleotidyl transferase domain-containing protein</fullName>
    </recommendedName>
</protein>
<dbReference type="Proteomes" id="UP000612362">
    <property type="component" value="Unassembled WGS sequence"/>
</dbReference>
<evidence type="ECO:0000259" key="1">
    <source>
        <dbReference type="Pfam" id="PF01909"/>
    </source>
</evidence>
<evidence type="ECO:0000313" key="4">
    <source>
        <dbReference type="Proteomes" id="UP000612362"/>
    </source>
</evidence>
<dbReference type="SUPFAM" id="SSF81301">
    <property type="entry name" value="Nucleotidyltransferase"/>
    <property type="match status" value="1"/>
</dbReference>
<dbReference type="PANTHER" id="PTHR33933">
    <property type="entry name" value="NUCLEOTIDYLTRANSFERASE"/>
    <property type="match status" value="1"/>
</dbReference>
<gene>
    <name evidence="3" type="ORF">KSX_61010</name>
</gene>
<keyword evidence="4" id="KW-1185">Reference proteome</keyword>
<dbReference type="PANTHER" id="PTHR33933:SF1">
    <property type="entry name" value="PROTEIN ADENYLYLTRANSFERASE MNTA-RELATED"/>
    <property type="match status" value="1"/>
</dbReference>
<dbReference type="Pfam" id="PF07827">
    <property type="entry name" value="KNTase_C"/>
    <property type="match status" value="1"/>
</dbReference>